<dbReference type="EMBL" id="JBHSIU010000054">
    <property type="protein sequence ID" value="MFC5003756.1"/>
    <property type="molecule type" value="Genomic_DNA"/>
</dbReference>
<proteinExistence type="predicted"/>
<dbReference type="Gene3D" id="1.25.10.10">
    <property type="entry name" value="Leucine-rich Repeat Variant"/>
    <property type="match status" value="1"/>
</dbReference>
<dbReference type="InterPro" id="IPR011989">
    <property type="entry name" value="ARM-like"/>
</dbReference>
<sequence>MTPPSPSELSMLSTAELFERAEAEIRADDPEWHWDHLVALHQRPTPEVFETAWALTRDSDPERRELGVRVLREVGRNDPAAADLRRDNAPVLRDLLAREEDVTVLAWVVSAIGYNLVAEALPDLIRLAGHPDDAVRFHVAANLPVLADPEAPEDAAVAALELLTGDEDEDVRGYAIYGLVTELNVDRDRIAGTLAKLLAHPDPEVRRLAAGEPY</sequence>
<dbReference type="InterPro" id="IPR016024">
    <property type="entry name" value="ARM-type_fold"/>
</dbReference>
<organism evidence="1 2">
    <name type="scientific">Dactylosporangium cerinum</name>
    <dbReference type="NCBI Taxonomy" id="1434730"/>
    <lineage>
        <taxon>Bacteria</taxon>
        <taxon>Bacillati</taxon>
        <taxon>Actinomycetota</taxon>
        <taxon>Actinomycetes</taxon>
        <taxon>Micromonosporales</taxon>
        <taxon>Micromonosporaceae</taxon>
        <taxon>Dactylosporangium</taxon>
    </lineage>
</organism>
<comment type="caution">
    <text evidence="1">The sequence shown here is derived from an EMBL/GenBank/DDBJ whole genome shotgun (WGS) entry which is preliminary data.</text>
</comment>
<evidence type="ECO:0008006" key="3">
    <source>
        <dbReference type="Google" id="ProtNLM"/>
    </source>
</evidence>
<dbReference type="Proteomes" id="UP001595912">
    <property type="component" value="Unassembled WGS sequence"/>
</dbReference>
<reference evidence="2" key="1">
    <citation type="journal article" date="2019" name="Int. J. Syst. Evol. Microbiol.">
        <title>The Global Catalogue of Microorganisms (GCM) 10K type strain sequencing project: providing services to taxonomists for standard genome sequencing and annotation.</title>
        <authorList>
            <consortium name="The Broad Institute Genomics Platform"/>
            <consortium name="The Broad Institute Genome Sequencing Center for Infectious Disease"/>
            <person name="Wu L."/>
            <person name="Ma J."/>
        </authorList>
    </citation>
    <scope>NUCLEOTIDE SEQUENCE [LARGE SCALE GENOMIC DNA]</scope>
    <source>
        <strain evidence="2">CGMCC 4.7152</strain>
    </source>
</reference>
<gene>
    <name evidence="1" type="ORF">ACFPIJ_38775</name>
</gene>
<dbReference type="SUPFAM" id="SSF48371">
    <property type="entry name" value="ARM repeat"/>
    <property type="match status" value="1"/>
</dbReference>
<evidence type="ECO:0000313" key="2">
    <source>
        <dbReference type="Proteomes" id="UP001595912"/>
    </source>
</evidence>
<dbReference type="RefSeq" id="WP_380123009.1">
    <property type="nucleotide sequence ID" value="NZ_JBHSIU010000054.1"/>
</dbReference>
<evidence type="ECO:0000313" key="1">
    <source>
        <dbReference type="EMBL" id="MFC5003756.1"/>
    </source>
</evidence>
<name>A0ABV9W7P3_9ACTN</name>
<keyword evidence="2" id="KW-1185">Reference proteome</keyword>
<accession>A0ABV9W7P3</accession>
<protein>
    <recommendedName>
        <fullName evidence="3">HEAT repeat domain-containing protein</fullName>
    </recommendedName>
</protein>